<comment type="caution">
    <text evidence="2">The sequence shown here is derived from an EMBL/GenBank/DDBJ whole genome shotgun (WGS) entry which is preliminary data.</text>
</comment>
<organism evidence="2 3">
    <name type="scientific">Steinernema carpocapsae</name>
    <name type="common">Entomopathogenic nematode</name>
    <dbReference type="NCBI Taxonomy" id="34508"/>
    <lineage>
        <taxon>Eukaryota</taxon>
        <taxon>Metazoa</taxon>
        <taxon>Ecdysozoa</taxon>
        <taxon>Nematoda</taxon>
        <taxon>Chromadorea</taxon>
        <taxon>Rhabditida</taxon>
        <taxon>Tylenchina</taxon>
        <taxon>Panagrolaimomorpha</taxon>
        <taxon>Strongyloidoidea</taxon>
        <taxon>Steinernematidae</taxon>
        <taxon>Steinernema</taxon>
    </lineage>
</organism>
<reference evidence="2 3" key="1">
    <citation type="journal article" date="2015" name="Genome Biol.">
        <title>Comparative genomics of Steinernema reveals deeply conserved gene regulatory networks.</title>
        <authorList>
            <person name="Dillman A.R."/>
            <person name="Macchietto M."/>
            <person name="Porter C.F."/>
            <person name="Rogers A."/>
            <person name="Williams B."/>
            <person name="Antoshechkin I."/>
            <person name="Lee M.M."/>
            <person name="Goodwin Z."/>
            <person name="Lu X."/>
            <person name="Lewis E.E."/>
            <person name="Goodrich-Blair H."/>
            <person name="Stock S.P."/>
            <person name="Adams B.J."/>
            <person name="Sternberg P.W."/>
            <person name="Mortazavi A."/>
        </authorList>
    </citation>
    <scope>NUCLEOTIDE SEQUENCE [LARGE SCALE GENOMIC DNA]</scope>
    <source>
        <strain evidence="2 3">ALL</strain>
    </source>
</reference>
<keyword evidence="3" id="KW-1185">Reference proteome</keyword>
<evidence type="ECO:0000313" key="3">
    <source>
        <dbReference type="Proteomes" id="UP000298663"/>
    </source>
</evidence>
<feature type="chain" id="PRO_5020466494" evidence="1">
    <location>
        <begin position="19"/>
        <end position="77"/>
    </location>
</feature>
<feature type="signal peptide" evidence="1">
    <location>
        <begin position="1"/>
        <end position="18"/>
    </location>
</feature>
<evidence type="ECO:0000313" key="2">
    <source>
        <dbReference type="EMBL" id="TKR62749.1"/>
    </source>
</evidence>
<name>A0A4U5M214_STECR</name>
<evidence type="ECO:0000256" key="1">
    <source>
        <dbReference type="SAM" id="SignalP"/>
    </source>
</evidence>
<dbReference type="EMBL" id="AZBU02000010">
    <property type="protein sequence ID" value="TKR62749.1"/>
    <property type="molecule type" value="Genomic_DNA"/>
</dbReference>
<reference evidence="2 3" key="2">
    <citation type="journal article" date="2019" name="G3 (Bethesda)">
        <title>Hybrid Assembly of the Genome of the Entomopathogenic Nematode Steinernema carpocapsae Identifies the X-Chromosome.</title>
        <authorList>
            <person name="Serra L."/>
            <person name="Macchietto M."/>
            <person name="Macias-Munoz A."/>
            <person name="McGill C.J."/>
            <person name="Rodriguez I.M."/>
            <person name="Rodriguez B."/>
            <person name="Murad R."/>
            <person name="Mortazavi A."/>
        </authorList>
    </citation>
    <scope>NUCLEOTIDE SEQUENCE [LARGE SCALE GENOMIC DNA]</scope>
    <source>
        <strain evidence="2 3">ALL</strain>
    </source>
</reference>
<dbReference type="AlphaFoldDB" id="A0A4U5M214"/>
<protein>
    <submittedName>
        <fullName evidence="2">Uncharacterized protein</fullName>
    </submittedName>
</protein>
<proteinExistence type="predicted"/>
<gene>
    <name evidence="2" type="ORF">L596_026668</name>
</gene>
<sequence>MRVLAFIVFCVLLSSVSASINVWRLTNSPRRDNAMRSFGPSSDEVVYVKKANGPTRAQRLMNSRLFMKQRIAGVNPF</sequence>
<accession>A0A4U5M214</accession>
<dbReference type="Proteomes" id="UP000298663">
    <property type="component" value="Unassembled WGS sequence"/>
</dbReference>
<keyword evidence="1" id="KW-0732">Signal</keyword>